<organism evidence="2">
    <name type="scientific">Arundo donax</name>
    <name type="common">Giant reed</name>
    <name type="synonym">Donax arundinaceus</name>
    <dbReference type="NCBI Taxonomy" id="35708"/>
    <lineage>
        <taxon>Eukaryota</taxon>
        <taxon>Viridiplantae</taxon>
        <taxon>Streptophyta</taxon>
        <taxon>Embryophyta</taxon>
        <taxon>Tracheophyta</taxon>
        <taxon>Spermatophyta</taxon>
        <taxon>Magnoliopsida</taxon>
        <taxon>Liliopsida</taxon>
        <taxon>Poales</taxon>
        <taxon>Poaceae</taxon>
        <taxon>PACMAD clade</taxon>
        <taxon>Arundinoideae</taxon>
        <taxon>Arundineae</taxon>
        <taxon>Arundo</taxon>
    </lineage>
</organism>
<protein>
    <submittedName>
        <fullName evidence="2">Uncharacterized protein</fullName>
    </submittedName>
</protein>
<feature type="region of interest" description="Disordered" evidence="1">
    <location>
        <begin position="1"/>
        <end position="34"/>
    </location>
</feature>
<proteinExistence type="predicted"/>
<evidence type="ECO:0000256" key="1">
    <source>
        <dbReference type="SAM" id="MobiDB-lite"/>
    </source>
</evidence>
<sequence>MIHGLEKRKRKKKKNKTNSKPLLRICFDSNTHLK</sequence>
<reference evidence="2" key="2">
    <citation type="journal article" date="2015" name="Data Brief">
        <title>Shoot transcriptome of the giant reed, Arundo donax.</title>
        <authorList>
            <person name="Barrero R.A."/>
            <person name="Guerrero F.D."/>
            <person name="Moolhuijzen P."/>
            <person name="Goolsby J.A."/>
            <person name="Tidwell J."/>
            <person name="Bellgard S.E."/>
            <person name="Bellgard M.I."/>
        </authorList>
    </citation>
    <scope>NUCLEOTIDE SEQUENCE</scope>
    <source>
        <tissue evidence="2">Shoot tissue taken approximately 20 cm above the soil surface</tissue>
    </source>
</reference>
<evidence type="ECO:0000313" key="2">
    <source>
        <dbReference type="EMBL" id="JAE35957.1"/>
    </source>
</evidence>
<accession>A0A0A9HGS8</accession>
<feature type="compositionally biased region" description="Basic residues" evidence="1">
    <location>
        <begin position="1"/>
        <end position="17"/>
    </location>
</feature>
<name>A0A0A9HGS8_ARUDO</name>
<dbReference type="AlphaFoldDB" id="A0A0A9HGS8"/>
<dbReference type="EMBL" id="GBRH01161939">
    <property type="protein sequence ID" value="JAE35957.1"/>
    <property type="molecule type" value="Transcribed_RNA"/>
</dbReference>
<reference evidence="2" key="1">
    <citation type="submission" date="2014-09" db="EMBL/GenBank/DDBJ databases">
        <authorList>
            <person name="Magalhaes I.L.F."/>
            <person name="Oliveira U."/>
            <person name="Santos F.R."/>
            <person name="Vidigal T.H.D.A."/>
            <person name="Brescovit A.D."/>
            <person name="Santos A.J."/>
        </authorList>
    </citation>
    <scope>NUCLEOTIDE SEQUENCE</scope>
    <source>
        <tissue evidence="2">Shoot tissue taken approximately 20 cm above the soil surface</tissue>
    </source>
</reference>